<feature type="region of interest" description="Disordered" evidence="2">
    <location>
        <begin position="168"/>
        <end position="216"/>
    </location>
</feature>
<reference evidence="3 4" key="1">
    <citation type="submission" date="2018-09" db="EMBL/GenBank/DDBJ databases">
        <title>Genomic investigation of the strawberry pathogen Phytophthora fragariae indicates pathogenicity is determined by transcriptional variation in three key races.</title>
        <authorList>
            <person name="Adams T.M."/>
            <person name="Armitage A.D."/>
            <person name="Sobczyk M.K."/>
            <person name="Bates H.J."/>
            <person name="Dunwell J.M."/>
            <person name="Nellist C.F."/>
            <person name="Harrison R.J."/>
        </authorList>
    </citation>
    <scope>NUCLEOTIDE SEQUENCE [LARGE SCALE GENOMIC DNA]</scope>
    <source>
        <strain evidence="3 4">BC-23</strain>
    </source>
</reference>
<gene>
    <name evidence="3" type="ORF">PF004_g16925</name>
</gene>
<proteinExistence type="predicted"/>
<keyword evidence="1" id="KW-0175">Coiled coil</keyword>
<protein>
    <submittedName>
        <fullName evidence="3">Uncharacterized protein</fullName>
    </submittedName>
</protein>
<name>A0A6G0NGX7_9STRA</name>
<evidence type="ECO:0000256" key="1">
    <source>
        <dbReference type="SAM" id="Coils"/>
    </source>
</evidence>
<dbReference type="Proteomes" id="UP000476176">
    <property type="component" value="Unassembled WGS sequence"/>
</dbReference>
<dbReference type="AlphaFoldDB" id="A0A6G0NGX7"/>
<organism evidence="3 4">
    <name type="scientific">Phytophthora fragariae</name>
    <dbReference type="NCBI Taxonomy" id="53985"/>
    <lineage>
        <taxon>Eukaryota</taxon>
        <taxon>Sar</taxon>
        <taxon>Stramenopiles</taxon>
        <taxon>Oomycota</taxon>
        <taxon>Peronosporomycetes</taxon>
        <taxon>Peronosporales</taxon>
        <taxon>Peronosporaceae</taxon>
        <taxon>Phytophthora</taxon>
    </lineage>
</organism>
<dbReference type="PANTHER" id="PTHR35796">
    <property type="entry name" value="HYPOTHETICAL CYTOSOLIC PROTEIN"/>
    <property type="match status" value="1"/>
</dbReference>
<dbReference type="PANTHER" id="PTHR35796:SF3">
    <property type="entry name" value="BHLH DOMAIN-CONTAINING PROTEIN"/>
    <property type="match status" value="1"/>
</dbReference>
<evidence type="ECO:0000256" key="2">
    <source>
        <dbReference type="SAM" id="MobiDB-lite"/>
    </source>
</evidence>
<comment type="caution">
    <text evidence="3">The sequence shown here is derived from an EMBL/GenBank/DDBJ whole genome shotgun (WGS) entry which is preliminary data.</text>
</comment>
<feature type="coiled-coil region" evidence="1">
    <location>
        <begin position="232"/>
        <end position="266"/>
    </location>
</feature>
<feature type="compositionally biased region" description="Basic and acidic residues" evidence="2">
    <location>
        <begin position="190"/>
        <end position="216"/>
    </location>
</feature>
<accession>A0A6G0NGX7</accession>
<dbReference type="EMBL" id="QXGC01001232">
    <property type="protein sequence ID" value="KAE9207847.1"/>
    <property type="molecule type" value="Genomic_DNA"/>
</dbReference>
<sequence length="269" mass="30617">MPPAYHYLYKKAAKNLDEPYTIIENFTKELYADTSRADIKVKQVVRRYVETDRDVVIWVARVAPAEIKHKLLRGFTYYLRGYAVTKRSPDSTPGQELSEVQQCSLISLDRDAHMKLDTTDLHSLTNFLVVNTAQNIRSHRDASFEAALSFLDEFASSTSVASPSCWGAINQDPRASESGESSTPHSTTRSRHEAGGKTQLSEDDKERRRAEFNEKRKLLRKAGVYGDANKARKERAQEIAHLREEAEKLQIDLQILQTQRRATDDNQST</sequence>
<evidence type="ECO:0000313" key="3">
    <source>
        <dbReference type="EMBL" id="KAE9207847.1"/>
    </source>
</evidence>
<evidence type="ECO:0000313" key="4">
    <source>
        <dbReference type="Proteomes" id="UP000476176"/>
    </source>
</evidence>